<accession>A0A089NC53</accession>
<protein>
    <recommendedName>
        <fullName evidence="2">SWIM-type domain-containing protein</fullName>
    </recommendedName>
</protein>
<evidence type="ECO:0000313" key="4">
    <source>
        <dbReference type="Proteomes" id="UP000029500"/>
    </source>
</evidence>
<dbReference type="GO" id="GO:0008270">
    <property type="term" value="F:zinc ion binding"/>
    <property type="evidence" value="ECO:0007669"/>
    <property type="project" value="UniProtKB-KW"/>
</dbReference>
<evidence type="ECO:0000256" key="1">
    <source>
        <dbReference type="PROSITE-ProRule" id="PRU00325"/>
    </source>
</evidence>
<feature type="domain" description="SWIM-type" evidence="2">
    <location>
        <begin position="61"/>
        <end position="94"/>
    </location>
</feature>
<evidence type="ECO:0000313" key="3">
    <source>
        <dbReference type="EMBL" id="AIQ66494.1"/>
    </source>
</evidence>
<dbReference type="OrthoDB" id="7593573at2"/>
<dbReference type="RefSeq" id="WP_042265887.1">
    <property type="nucleotide sequence ID" value="NZ_CP009287.1"/>
</dbReference>
<dbReference type="STRING" id="189425.PGRAT_01625"/>
<dbReference type="Proteomes" id="UP000029500">
    <property type="component" value="Chromosome"/>
</dbReference>
<dbReference type="KEGG" id="pgm:PGRAT_01625"/>
<keyword evidence="1" id="KW-0862">Zinc</keyword>
<dbReference type="HOGENOM" id="CLU_038036_1_0_9"/>
<keyword evidence="1" id="KW-0863">Zinc-finger</keyword>
<gene>
    <name evidence="3" type="ORF">PGRAT_01625</name>
</gene>
<dbReference type="Pfam" id="PF04434">
    <property type="entry name" value="SWIM"/>
    <property type="match status" value="1"/>
</dbReference>
<evidence type="ECO:0000259" key="2">
    <source>
        <dbReference type="PROSITE" id="PS50966"/>
    </source>
</evidence>
<keyword evidence="4" id="KW-1185">Reference proteome</keyword>
<keyword evidence="1" id="KW-0479">Metal-binding</keyword>
<organism evidence="3 4">
    <name type="scientific">Paenibacillus graminis</name>
    <dbReference type="NCBI Taxonomy" id="189425"/>
    <lineage>
        <taxon>Bacteria</taxon>
        <taxon>Bacillati</taxon>
        <taxon>Bacillota</taxon>
        <taxon>Bacilli</taxon>
        <taxon>Bacillales</taxon>
        <taxon>Paenibacillaceae</taxon>
        <taxon>Paenibacillus</taxon>
    </lineage>
</organism>
<proteinExistence type="predicted"/>
<sequence length="548" mass="62183">MQPNLMINDAEWDKLISDVAYYFEDLTLKRGFQYYKQNRVRSFRMISSRRVMAVVEGREDYAVSMELDSLTDSHCDCPVQGPCKHMAAVLMSVAESQERSVNMLANAKAVIDRKKAEALEAAAAAGVSGGRREQAKELAGLIPGATVEEWRNYMALLTAPLAQTVRNPHYAERALSAIAQAKADLPPGAELLFQLNAHLFILESLITPSGSHNAGSLSSFGYSLGYYTAIAVSELQEAITSLMKRSLPLASEPEAWPRLKDTLAHVQLEMLTESRDRLREQPYFSFCYDQLWQRWIAPNASDPALYLEELEALRERAGGLGAAVNRSALLLAESRMYFYLSDDKAAWERLAAASERPGLHPDELLGCLEPLAEAGHWSRLAAWLETTGPLLSSRLYNLHRYAGYWEEVVRRLPETEPRMWDTLSAMLPLSGDIYEGKLLDHGKWREWMDYQLSSGKEPSDFRVSDLQPVEKNAPELLLPFYHQAAERFVLEKNRHSYKAAVKLLKRLAKLYKKMKREERWAEFLDAFTGRHSRLRALQEELRKGKLIP</sequence>
<dbReference type="AlphaFoldDB" id="A0A089NC53"/>
<name>A0A089NC53_9BACL</name>
<dbReference type="InterPro" id="IPR007527">
    <property type="entry name" value="Znf_SWIM"/>
</dbReference>
<reference evidence="3 4" key="1">
    <citation type="submission" date="2014-08" db="EMBL/GenBank/DDBJ databases">
        <title>Comparative genomics of the Paenibacillus odorifer group.</title>
        <authorList>
            <person name="den Bakker H.C."/>
            <person name="Tsai Y.-C."/>
            <person name="Martin N."/>
            <person name="Korlach J."/>
            <person name="Wiedmann M."/>
        </authorList>
    </citation>
    <scope>NUCLEOTIDE SEQUENCE [LARGE SCALE GENOMIC DNA]</scope>
    <source>
        <strain evidence="3 4">DSM 15220</strain>
    </source>
</reference>
<dbReference type="PROSITE" id="PS50966">
    <property type="entry name" value="ZF_SWIM"/>
    <property type="match status" value="1"/>
</dbReference>
<dbReference type="eggNOG" id="COG4715">
    <property type="taxonomic scope" value="Bacteria"/>
</dbReference>
<dbReference type="EMBL" id="CP009287">
    <property type="protein sequence ID" value="AIQ66494.1"/>
    <property type="molecule type" value="Genomic_DNA"/>
</dbReference>